<dbReference type="EMBL" id="CP026995">
    <property type="protein sequence ID" value="QLH06967.1"/>
    <property type="molecule type" value="Genomic_DNA"/>
</dbReference>
<accession>A0A7D5M7N2</accession>
<evidence type="ECO:0000313" key="1">
    <source>
        <dbReference type="EMBL" id="QLH06967.1"/>
    </source>
</evidence>
<dbReference type="Proteomes" id="UP000509478">
    <property type="component" value="Chromosome"/>
</dbReference>
<protein>
    <submittedName>
        <fullName evidence="1">Uncharacterized protein</fullName>
    </submittedName>
</protein>
<name>A0A7D5M7N2_9ARCH</name>
<organism evidence="1 2">
    <name type="scientific">Nitrosopumilus ureiphilus</name>
    <dbReference type="NCBI Taxonomy" id="1470067"/>
    <lineage>
        <taxon>Archaea</taxon>
        <taxon>Nitrososphaerota</taxon>
        <taxon>Nitrososphaeria</taxon>
        <taxon>Nitrosopumilales</taxon>
        <taxon>Nitrosopumilaceae</taxon>
        <taxon>Nitrosopumilus</taxon>
    </lineage>
</organism>
<sequence>MPKSGHLPDISKNFGFFKNFAVNSLNRKDYSGARSALYSLNGCLGDEYLVTISSNKYKQSLKDQSTYQCNHCRMSVSKTFNEGEENTYTKEIQVPTEILISKVHIFEINLPLVLAIFSESKTTKNTQRYYFQT</sequence>
<dbReference type="AlphaFoldDB" id="A0A7D5M7N2"/>
<reference evidence="1 2" key="1">
    <citation type="submission" date="2018-02" db="EMBL/GenBank/DDBJ databases">
        <title>Complete genome of Nitrosopumilus ureaphilus PS0.</title>
        <authorList>
            <person name="Qin W."/>
            <person name="Zheng Y."/>
            <person name="Stahl D.A."/>
        </authorList>
    </citation>
    <scope>NUCLEOTIDE SEQUENCE [LARGE SCALE GENOMIC DNA]</scope>
    <source>
        <strain evidence="1 2">PS0</strain>
    </source>
</reference>
<dbReference type="KEGG" id="nue:C5F50_07695"/>
<keyword evidence="2" id="KW-1185">Reference proteome</keyword>
<proteinExistence type="predicted"/>
<gene>
    <name evidence="1" type="ORF">C5F50_07695</name>
</gene>
<evidence type="ECO:0000313" key="2">
    <source>
        <dbReference type="Proteomes" id="UP000509478"/>
    </source>
</evidence>